<sequence length="578" mass="64414">MSNFVPTHIQVTVLRARGLRVKGKHGTSNPYAIMGIGKEQFKTTVQEKTLDPVWQEECELLIPKQGNTATVSVGVYHHTSRPGFDDFLGEVLLPLCEYDVYDPPRNRWYKLKGHDGKDDGKERGEIEIKIAFTTQPLGASLTSLNKRKSSSVQKVAHSIGGSLMSLGSKEKKNFKKFASNVGHKLGDKVGSPFKKHRRQGSDASSQGTSVASNADPGVASDSDDEWNDGAITPRSTHSASSSGFYPLGFATPPTGGSREHLHEDLLIKAVYTPPSKPPRKVLEQVEEEEQNRSVPVTASSVLETKLRERFSNPFERSTNNPFEDDDTTLKAFEVPSSENTVGTPRVSSARRNRIPSVTVTEVKKDERDVDVGSPREKSLSVDNSGLMKRIKTSPGELHMEPPLVSEKSVFPIVVEEDSSEKEKEKSKKKMVRPESMMNLSSNTEDDKSGKTKGKGERLKKKLLKDHLKGEQKRQEKEGEFSVPAVASVKPIVPVRNYEPNVISPSSRSRHPLDVQQRFANLNRDDLMEKILELEREVKKKDDAVRDLQEYLDNLLVHVMEKMPTLLQISYSSSSLKSF</sequence>
<feature type="coiled-coil region" evidence="6">
    <location>
        <begin position="516"/>
        <end position="553"/>
    </location>
</feature>
<feature type="domain" description="C2" evidence="8">
    <location>
        <begin position="1"/>
        <end position="109"/>
    </location>
</feature>
<keyword evidence="4" id="KW-0967">Endosome</keyword>
<feature type="region of interest" description="Disordered" evidence="7">
    <location>
        <begin position="335"/>
        <end position="388"/>
    </location>
</feature>
<dbReference type="GO" id="GO:0055037">
    <property type="term" value="C:recycling endosome"/>
    <property type="evidence" value="ECO:0007669"/>
    <property type="project" value="UniProtKB-SubCell"/>
</dbReference>
<evidence type="ECO:0000256" key="7">
    <source>
        <dbReference type="SAM" id="MobiDB-lite"/>
    </source>
</evidence>
<feature type="region of interest" description="Disordered" evidence="7">
    <location>
        <begin position="185"/>
        <end position="258"/>
    </location>
</feature>
<dbReference type="PROSITE" id="PS50004">
    <property type="entry name" value="C2"/>
    <property type="match status" value="1"/>
</dbReference>
<evidence type="ECO:0000313" key="10">
    <source>
        <dbReference type="EMBL" id="CAD7243651.1"/>
    </source>
</evidence>
<dbReference type="EMBL" id="CAJPEV010000471">
    <property type="protein sequence ID" value="CAG0885622.1"/>
    <property type="molecule type" value="Genomic_DNA"/>
</dbReference>
<proteinExistence type="predicted"/>
<reference evidence="10" key="1">
    <citation type="submission" date="2020-11" db="EMBL/GenBank/DDBJ databases">
        <authorList>
            <person name="Tran Van P."/>
        </authorList>
    </citation>
    <scope>NUCLEOTIDE SEQUENCE</scope>
</reference>
<dbReference type="GO" id="GO:0045055">
    <property type="term" value="P:regulated exocytosis"/>
    <property type="evidence" value="ECO:0007669"/>
    <property type="project" value="TreeGrafter"/>
</dbReference>
<comment type="subcellular location">
    <subcellularLocation>
        <location evidence="1">Recycling endosome</location>
    </subcellularLocation>
</comment>
<dbReference type="GO" id="GO:0015031">
    <property type="term" value="P:protein transport"/>
    <property type="evidence" value="ECO:0007669"/>
    <property type="project" value="UniProtKB-KW"/>
</dbReference>
<dbReference type="InterPro" id="IPR037789">
    <property type="entry name" value="FIP_classI"/>
</dbReference>
<dbReference type="PROSITE" id="PS51511">
    <property type="entry name" value="FIP_RBD"/>
    <property type="match status" value="1"/>
</dbReference>
<dbReference type="SUPFAM" id="SSF144270">
    <property type="entry name" value="Eferin C-derminal domain-like"/>
    <property type="match status" value="1"/>
</dbReference>
<feature type="compositionally biased region" description="Basic and acidic residues" evidence="7">
    <location>
        <begin position="361"/>
        <end position="379"/>
    </location>
</feature>
<evidence type="ECO:0000259" key="9">
    <source>
        <dbReference type="PROSITE" id="PS51511"/>
    </source>
</evidence>
<dbReference type="Gene3D" id="1.20.5.2440">
    <property type="match status" value="1"/>
</dbReference>
<dbReference type="PANTHER" id="PTHR15746">
    <property type="entry name" value="RAB11-RELATED"/>
    <property type="match status" value="1"/>
</dbReference>
<feature type="region of interest" description="Disordered" evidence="7">
    <location>
        <begin position="270"/>
        <end position="296"/>
    </location>
</feature>
<evidence type="ECO:0000256" key="4">
    <source>
        <dbReference type="ARBA" id="ARBA00022753"/>
    </source>
</evidence>
<dbReference type="Gene3D" id="2.60.40.150">
    <property type="entry name" value="C2 domain"/>
    <property type="match status" value="1"/>
</dbReference>
<feature type="compositionally biased region" description="Polar residues" evidence="7">
    <location>
        <begin position="336"/>
        <end position="346"/>
    </location>
</feature>
<keyword evidence="6" id="KW-0175">Coiled coil</keyword>
<evidence type="ECO:0000256" key="6">
    <source>
        <dbReference type="SAM" id="Coils"/>
    </source>
</evidence>
<dbReference type="AlphaFoldDB" id="A0A7R8XC88"/>
<dbReference type="InterPro" id="IPR037245">
    <property type="entry name" value="FIP-RBD_C_sf"/>
</dbReference>
<keyword evidence="5" id="KW-0653">Protein transport</keyword>
<feature type="compositionally biased region" description="Polar residues" evidence="7">
    <location>
        <begin position="233"/>
        <end position="243"/>
    </location>
</feature>
<dbReference type="Pfam" id="PF09457">
    <property type="entry name" value="RBD-FIP"/>
    <property type="match status" value="1"/>
</dbReference>
<dbReference type="InterPro" id="IPR019018">
    <property type="entry name" value="Rab-bd_FIP-RBD"/>
</dbReference>
<feature type="compositionally biased region" description="Basic and acidic residues" evidence="7">
    <location>
        <begin position="444"/>
        <end position="456"/>
    </location>
</feature>
<evidence type="ECO:0000256" key="1">
    <source>
        <dbReference type="ARBA" id="ARBA00004172"/>
    </source>
</evidence>
<feature type="compositionally biased region" description="Polar residues" evidence="7">
    <location>
        <begin position="201"/>
        <end position="212"/>
    </location>
</feature>
<keyword evidence="3" id="KW-0597">Phosphoprotein</keyword>
<evidence type="ECO:0000256" key="5">
    <source>
        <dbReference type="ARBA" id="ARBA00022927"/>
    </source>
</evidence>
<keyword evidence="2" id="KW-0813">Transport</keyword>
<gene>
    <name evidence="10" type="ORF">DSTB1V02_LOCUS3567</name>
</gene>
<organism evidence="10">
    <name type="scientific">Darwinula stevensoni</name>
    <dbReference type="NCBI Taxonomy" id="69355"/>
    <lineage>
        <taxon>Eukaryota</taxon>
        <taxon>Metazoa</taxon>
        <taxon>Ecdysozoa</taxon>
        <taxon>Arthropoda</taxon>
        <taxon>Crustacea</taxon>
        <taxon>Oligostraca</taxon>
        <taxon>Ostracoda</taxon>
        <taxon>Podocopa</taxon>
        <taxon>Podocopida</taxon>
        <taxon>Darwinulocopina</taxon>
        <taxon>Darwinuloidea</taxon>
        <taxon>Darwinulidae</taxon>
        <taxon>Darwinula</taxon>
    </lineage>
</organism>
<dbReference type="SMART" id="SM00239">
    <property type="entry name" value="C2"/>
    <property type="match status" value="1"/>
</dbReference>
<dbReference type="Pfam" id="PF00168">
    <property type="entry name" value="C2"/>
    <property type="match status" value="1"/>
</dbReference>
<accession>A0A7R8XC88</accession>
<name>A0A7R8XC88_9CRUS</name>
<dbReference type="EMBL" id="LR899988">
    <property type="protein sequence ID" value="CAD7243651.1"/>
    <property type="molecule type" value="Genomic_DNA"/>
</dbReference>
<keyword evidence="11" id="KW-1185">Reference proteome</keyword>
<protein>
    <submittedName>
        <fullName evidence="10">Uncharacterized protein</fullName>
    </submittedName>
</protein>
<dbReference type="SUPFAM" id="SSF49562">
    <property type="entry name" value="C2 domain (Calcium/lipid-binding domain, CaLB)"/>
    <property type="match status" value="1"/>
</dbReference>
<dbReference type="Proteomes" id="UP000677054">
    <property type="component" value="Unassembled WGS sequence"/>
</dbReference>
<dbReference type="OrthoDB" id="8956628at2759"/>
<dbReference type="GO" id="GO:0031267">
    <property type="term" value="F:small GTPase binding"/>
    <property type="evidence" value="ECO:0007669"/>
    <property type="project" value="InterPro"/>
</dbReference>
<dbReference type="InterPro" id="IPR035892">
    <property type="entry name" value="C2_domain_sf"/>
</dbReference>
<feature type="domain" description="FIP-RBD" evidence="9">
    <location>
        <begin position="507"/>
        <end position="569"/>
    </location>
</feature>
<dbReference type="PANTHER" id="PTHR15746:SF23">
    <property type="entry name" value="RAB11 INTERACTING PROTEIN, ISOFORM A"/>
    <property type="match status" value="1"/>
</dbReference>
<evidence type="ECO:0000256" key="3">
    <source>
        <dbReference type="ARBA" id="ARBA00022553"/>
    </source>
</evidence>
<dbReference type="InterPro" id="IPR000008">
    <property type="entry name" value="C2_dom"/>
</dbReference>
<feature type="region of interest" description="Disordered" evidence="7">
    <location>
        <begin position="415"/>
        <end position="482"/>
    </location>
</feature>
<evidence type="ECO:0000313" key="11">
    <source>
        <dbReference type="Proteomes" id="UP000677054"/>
    </source>
</evidence>
<feature type="compositionally biased region" description="Basic and acidic residues" evidence="7">
    <location>
        <begin position="464"/>
        <end position="479"/>
    </location>
</feature>
<evidence type="ECO:0000259" key="8">
    <source>
        <dbReference type="PROSITE" id="PS50004"/>
    </source>
</evidence>
<evidence type="ECO:0000256" key="2">
    <source>
        <dbReference type="ARBA" id="ARBA00022448"/>
    </source>
</evidence>